<organism evidence="1">
    <name type="scientific">Arundo donax</name>
    <name type="common">Giant reed</name>
    <name type="synonym">Donax arundinaceus</name>
    <dbReference type="NCBI Taxonomy" id="35708"/>
    <lineage>
        <taxon>Eukaryota</taxon>
        <taxon>Viridiplantae</taxon>
        <taxon>Streptophyta</taxon>
        <taxon>Embryophyta</taxon>
        <taxon>Tracheophyta</taxon>
        <taxon>Spermatophyta</taxon>
        <taxon>Magnoliopsida</taxon>
        <taxon>Liliopsida</taxon>
        <taxon>Poales</taxon>
        <taxon>Poaceae</taxon>
        <taxon>PACMAD clade</taxon>
        <taxon>Arundinoideae</taxon>
        <taxon>Arundineae</taxon>
        <taxon>Arundo</taxon>
    </lineage>
</organism>
<reference evidence="1" key="1">
    <citation type="submission" date="2014-09" db="EMBL/GenBank/DDBJ databases">
        <authorList>
            <person name="Magalhaes I.L.F."/>
            <person name="Oliveira U."/>
            <person name="Santos F.R."/>
            <person name="Vidigal T.H.D.A."/>
            <person name="Brescovit A.D."/>
            <person name="Santos A.J."/>
        </authorList>
    </citation>
    <scope>NUCLEOTIDE SEQUENCE</scope>
    <source>
        <tissue evidence="1">Shoot tissue taken approximately 20 cm above the soil surface</tissue>
    </source>
</reference>
<accession>A0A0A9FTZ1</accession>
<name>A0A0A9FTZ1_ARUDO</name>
<protein>
    <submittedName>
        <fullName evidence="1">Uncharacterized protein</fullName>
    </submittedName>
</protein>
<proteinExistence type="predicted"/>
<evidence type="ECO:0000313" key="1">
    <source>
        <dbReference type="EMBL" id="JAE11783.1"/>
    </source>
</evidence>
<sequence length="14" mass="1768">MNQRFCKMFIYISS</sequence>
<reference evidence="1" key="2">
    <citation type="journal article" date="2015" name="Data Brief">
        <title>Shoot transcriptome of the giant reed, Arundo donax.</title>
        <authorList>
            <person name="Barrero R.A."/>
            <person name="Guerrero F.D."/>
            <person name="Moolhuijzen P."/>
            <person name="Goolsby J.A."/>
            <person name="Tidwell J."/>
            <person name="Bellgard S.E."/>
            <person name="Bellgard M.I."/>
        </authorList>
    </citation>
    <scope>NUCLEOTIDE SEQUENCE</scope>
    <source>
        <tissue evidence="1">Shoot tissue taken approximately 20 cm above the soil surface</tissue>
    </source>
</reference>
<dbReference type="EMBL" id="GBRH01186113">
    <property type="protein sequence ID" value="JAE11783.1"/>
    <property type="molecule type" value="Transcribed_RNA"/>
</dbReference>